<sequence length="584" mass="66180">MYYACSTHAMSLVRTLYCFFFFFYFQLCDKLALGVLMVRLLMENPLKLMVLSSSKGNNVANSHDRLVGLPEHIIHHIISFLGANDIARLSFASKGYRQICISSPYLYFDVDFASHECATKCSQFKEFLSKFLRSRNGQRIQLLRFRWLCDSCECSHERPYDSWVCDALRCDVKELDIGCRLDEQNCFALPTSATGYASLRVLKLNLQDCCLDDLLPATLVSLEVLSLKSLRVYGALLEAWISTNCPSLKRLNLEAIEIMDGFPVSSTSSLQELTIHNCYVSHIMGFCKNSINGSSLKNVTISDCIFREAELSKIKIACSSLENLTLRGCVFGSRCYVSIACPLLENLTIHKCSVNESNGIDIRHCPSLINLMISQCTLQLLHLNFPTSSLRKLSIFECSSQFPISIAVSAEQLQTLSLKLYGSWWKGSVFEIQPQKLICLQEAIVEFVDLQFFITDKDICNSVLRAVQYVRVLQLSIQIIEVLSEEDHVKILFENLLDLVMVCDKLEACQMIAMACFLMRAPNLRTLTIRYEQKSSGISETDVKEDLAKLLSLAVKKYQWKHGNSETLLLGDQLMKLKLSLHKN</sequence>
<dbReference type="PANTHER" id="PTHR34223:SF93">
    <property type="entry name" value="F-BOX DOMAIN-CONTAINING PROTEIN"/>
    <property type="match status" value="1"/>
</dbReference>
<dbReference type="PANTHER" id="PTHR34223">
    <property type="entry name" value="OS11G0201299 PROTEIN"/>
    <property type="match status" value="1"/>
</dbReference>
<feature type="transmembrane region" description="Helical" evidence="1">
    <location>
        <begin position="20"/>
        <end position="42"/>
    </location>
</feature>
<dbReference type="Pfam" id="PF12937">
    <property type="entry name" value="F-box-like"/>
    <property type="match status" value="1"/>
</dbReference>
<comment type="caution">
    <text evidence="3">The sequence shown here is derived from an EMBL/GenBank/DDBJ whole genome shotgun (WGS) entry which is preliminary data.</text>
</comment>
<dbReference type="OrthoDB" id="832440at2759"/>
<dbReference type="EMBL" id="JAAWWB010000034">
    <property type="protein sequence ID" value="KAG6742018.1"/>
    <property type="molecule type" value="Genomic_DNA"/>
</dbReference>
<dbReference type="InterPro" id="IPR001810">
    <property type="entry name" value="F-box_dom"/>
</dbReference>
<evidence type="ECO:0000313" key="3">
    <source>
        <dbReference type="EMBL" id="KAG6742018.1"/>
    </source>
</evidence>
<gene>
    <name evidence="3" type="ORF">POTOM_055300</name>
</gene>
<reference evidence="3" key="1">
    <citation type="journal article" date="2020" name="bioRxiv">
        <title>Hybrid origin of Populus tomentosa Carr. identified through genome sequencing and phylogenomic analysis.</title>
        <authorList>
            <person name="An X."/>
            <person name="Gao K."/>
            <person name="Chen Z."/>
            <person name="Li J."/>
            <person name="Yang X."/>
            <person name="Yang X."/>
            <person name="Zhou J."/>
            <person name="Guo T."/>
            <person name="Zhao T."/>
            <person name="Huang S."/>
            <person name="Miao D."/>
            <person name="Khan W.U."/>
            <person name="Rao P."/>
            <person name="Ye M."/>
            <person name="Lei B."/>
            <person name="Liao W."/>
            <person name="Wang J."/>
            <person name="Ji L."/>
            <person name="Li Y."/>
            <person name="Guo B."/>
            <person name="Mustafa N.S."/>
            <person name="Li S."/>
            <person name="Yun Q."/>
            <person name="Keller S.R."/>
            <person name="Mao J."/>
            <person name="Zhang R."/>
            <person name="Strauss S.H."/>
        </authorList>
    </citation>
    <scope>NUCLEOTIDE SEQUENCE</scope>
    <source>
        <strain evidence="3">GM15</strain>
        <tissue evidence="3">Leaf</tissue>
    </source>
</reference>
<evidence type="ECO:0000313" key="4">
    <source>
        <dbReference type="Proteomes" id="UP000886885"/>
    </source>
</evidence>
<organism evidence="3 4">
    <name type="scientific">Populus tomentosa</name>
    <name type="common">Chinese white poplar</name>
    <dbReference type="NCBI Taxonomy" id="118781"/>
    <lineage>
        <taxon>Eukaryota</taxon>
        <taxon>Viridiplantae</taxon>
        <taxon>Streptophyta</taxon>
        <taxon>Embryophyta</taxon>
        <taxon>Tracheophyta</taxon>
        <taxon>Spermatophyta</taxon>
        <taxon>Magnoliopsida</taxon>
        <taxon>eudicotyledons</taxon>
        <taxon>Gunneridae</taxon>
        <taxon>Pentapetalae</taxon>
        <taxon>rosids</taxon>
        <taxon>fabids</taxon>
        <taxon>Malpighiales</taxon>
        <taxon>Salicaceae</taxon>
        <taxon>Saliceae</taxon>
        <taxon>Populus</taxon>
    </lineage>
</organism>
<dbReference type="AlphaFoldDB" id="A0A8X7XX29"/>
<protein>
    <recommendedName>
        <fullName evidence="2">F-box domain-containing protein</fullName>
    </recommendedName>
</protein>
<dbReference type="Proteomes" id="UP000886885">
    <property type="component" value="Chromosome 17D"/>
</dbReference>
<keyword evidence="1" id="KW-1133">Transmembrane helix</keyword>
<evidence type="ECO:0000259" key="2">
    <source>
        <dbReference type="PROSITE" id="PS50181"/>
    </source>
</evidence>
<dbReference type="PROSITE" id="PS50181">
    <property type="entry name" value="FBOX"/>
    <property type="match status" value="1"/>
</dbReference>
<evidence type="ECO:0000256" key="1">
    <source>
        <dbReference type="SAM" id="Phobius"/>
    </source>
</evidence>
<keyword evidence="1" id="KW-0472">Membrane</keyword>
<feature type="domain" description="F-box" evidence="2">
    <location>
        <begin position="63"/>
        <end position="110"/>
    </location>
</feature>
<proteinExistence type="predicted"/>
<accession>A0A8X7XX29</accession>
<keyword evidence="4" id="KW-1185">Reference proteome</keyword>
<dbReference type="InterPro" id="IPR053197">
    <property type="entry name" value="F-box_SCFL_complex_component"/>
</dbReference>
<keyword evidence="1" id="KW-0812">Transmembrane</keyword>
<name>A0A8X7XX29_POPTO</name>